<evidence type="ECO:0000313" key="2">
    <source>
        <dbReference type="EMBL" id="PXF43958.1"/>
    </source>
</evidence>
<dbReference type="GO" id="GO:0016592">
    <property type="term" value="C:mediator complex"/>
    <property type="evidence" value="ECO:0007669"/>
    <property type="project" value="InterPro"/>
</dbReference>
<keyword evidence="1" id="KW-0539">Nucleus</keyword>
<gene>
    <name evidence="1" type="primary">MED18</name>
    <name evidence="2" type="ORF">BWQ96_06268</name>
</gene>
<sequence length="223" mass="25108">MLPDSRAFLDMTTTITKPAALSAEPTLDQKSVTRTVIRGTFPLSSAEPIVFLIKCLCSQSGQFGDFNEWDRVYSMSPETSTPKNSILLRNHSVPNYPDLPVSLFYLGRPERRVTAPCERRSITAVSIGREADAVLSLLGCTFVYEYMRKGLRCRTRNGIVIEIFTIERFQEKHDVHSTIPLLSDDEKYAIIELISDTGASPQELEDLMRHISPHVSLHTHPNV</sequence>
<accession>A0A2V3IPF1</accession>
<protein>
    <recommendedName>
        <fullName evidence="1">Mediator of RNA polymerase II transcription subunit 18</fullName>
    </recommendedName>
    <alternativeName>
        <fullName evidence="1">Mediator complex subunit 18</fullName>
    </alternativeName>
</protein>
<dbReference type="Pfam" id="PF09637">
    <property type="entry name" value="Med18"/>
    <property type="match status" value="1"/>
</dbReference>
<keyword evidence="1" id="KW-0010">Activator</keyword>
<comment type="subunit">
    <text evidence="1">Component of the Mediator complex.</text>
</comment>
<keyword evidence="1" id="KW-0805">Transcription regulation</keyword>
<organism evidence="2 3">
    <name type="scientific">Gracilariopsis chorda</name>
    <dbReference type="NCBI Taxonomy" id="448386"/>
    <lineage>
        <taxon>Eukaryota</taxon>
        <taxon>Rhodophyta</taxon>
        <taxon>Florideophyceae</taxon>
        <taxon>Rhodymeniophycidae</taxon>
        <taxon>Gracilariales</taxon>
        <taxon>Gracilariaceae</taxon>
        <taxon>Gracilariopsis</taxon>
    </lineage>
</organism>
<comment type="caution">
    <text evidence="2">The sequence shown here is derived from an EMBL/GenBank/DDBJ whole genome shotgun (WGS) entry which is preliminary data.</text>
</comment>
<name>A0A2V3IPF1_9FLOR</name>
<reference evidence="2 3" key="1">
    <citation type="journal article" date="2018" name="Mol. Biol. Evol.">
        <title>Analysis of the draft genome of the red seaweed Gracilariopsis chorda provides insights into genome size evolution in Rhodophyta.</title>
        <authorList>
            <person name="Lee J."/>
            <person name="Yang E.C."/>
            <person name="Graf L."/>
            <person name="Yang J.H."/>
            <person name="Qiu H."/>
            <person name="Zel Zion U."/>
            <person name="Chan C.X."/>
            <person name="Stephens T.G."/>
            <person name="Weber A.P.M."/>
            <person name="Boo G.H."/>
            <person name="Boo S.M."/>
            <person name="Kim K.M."/>
            <person name="Shin Y."/>
            <person name="Jung M."/>
            <person name="Lee S.J."/>
            <person name="Yim H.S."/>
            <person name="Lee J.H."/>
            <person name="Bhattacharya D."/>
            <person name="Yoon H.S."/>
        </authorList>
    </citation>
    <scope>NUCLEOTIDE SEQUENCE [LARGE SCALE GENOMIC DNA]</scope>
    <source>
        <strain evidence="2 3">SKKU-2015</strain>
        <tissue evidence="2">Whole body</tissue>
    </source>
</reference>
<keyword evidence="1" id="KW-0804">Transcription</keyword>
<dbReference type="GO" id="GO:0003712">
    <property type="term" value="F:transcription coregulator activity"/>
    <property type="evidence" value="ECO:0007669"/>
    <property type="project" value="InterPro"/>
</dbReference>
<dbReference type="AlphaFoldDB" id="A0A2V3IPF1"/>
<comment type="similarity">
    <text evidence="1">Belongs to the Mediator complex subunit 18 family.</text>
</comment>
<dbReference type="GO" id="GO:0006357">
    <property type="term" value="P:regulation of transcription by RNA polymerase II"/>
    <property type="evidence" value="ECO:0007669"/>
    <property type="project" value="InterPro"/>
</dbReference>
<comment type="subcellular location">
    <subcellularLocation>
        <location evidence="1">Nucleus</location>
    </subcellularLocation>
</comment>
<evidence type="ECO:0000313" key="3">
    <source>
        <dbReference type="Proteomes" id="UP000247409"/>
    </source>
</evidence>
<dbReference type="Gene3D" id="2.40.320.10">
    <property type="entry name" value="Hypothetical Protein Pfu-838710-001"/>
    <property type="match status" value="1"/>
</dbReference>
<comment type="function">
    <text evidence="1">Component of the Mediator complex, a coactivator involved in the regulated transcription of nearly all RNA polymerase II-dependent genes. Mediator functions as a bridge to convey information from gene-specific regulatory proteins to the basal RNA polymerase II transcription machinery. Mediator is recruited to promoters by direct interactions with regulatory proteins and serves as a scaffold for the assembly of a functional preinitiation complex with RNA polymerase II and the general transcription factors.</text>
</comment>
<dbReference type="InterPro" id="IPR019095">
    <property type="entry name" value="Mediator_Med18"/>
</dbReference>
<dbReference type="Proteomes" id="UP000247409">
    <property type="component" value="Unassembled WGS sequence"/>
</dbReference>
<keyword evidence="3" id="KW-1185">Reference proteome</keyword>
<dbReference type="EMBL" id="NBIV01000106">
    <property type="protein sequence ID" value="PXF43958.1"/>
    <property type="molecule type" value="Genomic_DNA"/>
</dbReference>
<evidence type="ECO:0000256" key="1">
    <source>
        <dbReference type="RuleBase" id="RU364150"/>
    </source>
</evidence>
<proteinExistence type="inferred from homology"/>
<dbReference type="OrthoDB" id="10415060at2759"/>